<dbReference type="InterPro" id="IPR015421">
    <property type="entry name" value="PyrdxlP-dep_Trfase_major"/>
</dbReference>
<comment type="caution">
    <text evidence="4">The sequence shown here is derived from an EMBL/GenBank/DDBJ whole genome shotgun (WGS) entry which is preliminary data.</text>
</comment>
<proteinExistence type="predicted"/>
<accession>A0A7K3UIR4</accession>
<feature type="domain" description="Aminotransferase class I/classII large" evidence="3">
    <location>
        <begin position="106"/>
        <end position="407"/>
    </location>
</feature>
<dbReference type="AlphaFoldDB" id="A0A7K3UIR4"/>
<dbReference type="Gene3D" id="3.40.640.10">
    <property type="entry name" value="Type I PLP-dependent aspartate aminotransferase-like (Major domain)"/>
    <property type="match status" value="1"/>
</dbReference>
<protein>
    <submittedName>
        <fullName evidence="4">Aminotransferase class I/II-fold pyridoxal phosphate-dependent enzyme</fullName>
    </submittedName>
</protein>
<organism evidence="4 5">
    <name type="scientific">Rhizobium phaseoli</name>
    <dbReference type="NCBI Taxonomy" id="396"/>
    <lineage>
        <taxon>Bacteria</taxon>
        <taxon>Pseudomonadati</taxon>
        <taxon>Pseudomonadota</taxon>
        <taxon>Alphaproteobacteria</taxon>
        <taxon>Hyphomicrobiales</taxon>
        <taxon>Rhizobiaceae</taxon>
        <taxon>Rhizobium/Agrobacterium group</taxon>
        <taxon>Rhizobium</taxon>
    </lineage>
</organism>
<keyword evidence="4" id="KW-0032">Aminotransferase</keyword>
<evidence type="ECO:0000259" key="3">
    <source>
        <dbReference type="Pfam" id="PF00155"/>
    </source>
</evidence>
<evidence type="ECO:0000313" key="4">
    <source>
        <dbReference type="EMBL" id="NEJ73381.1"/>
    </source>
</evidence>
<dbReference type="PANTHER" id="PTHR13693">
    <property type="entry name" value="CLASS II AMINOTRANSFERASE/8-AMINO-7-OXONONANOATE SYNTHASE"/>
    <property type="match status" value="1"/>
</dbReference>
<comment type="cofactor">
    <cofactor evidence="1">
        <name>pyridoxal 5'-phosphate</name>
        <dbReference type="ChEBI" id="CHEBI:597326"/>
    </cofactor>
</comment>
<dbReference type="InterPro" id="IPR050087">
    <property type="entry name" value="AON_synthase_class-II"/>
</dbReference>
<dbReference type="RefSeq" id="WP_164013754.1">
    <property type="nucleotide sequence ID" value="NZ_WUFT01000016.1"/>
</dbReference>
<dbReference type="Gene3D" id="3.90.1150.10">
    <property type="entry name" value="Aspartate Aminotransferase, domain 1"/>
    <property type="match status" value="1"/>
</dbReference>
<dbReference type="InterPro" id="IPR015422">
    <property type="entry name" value="PyrdxlP-dep_Trfase_small"/>
</dbReference>
<dbReference type="SUPFAM" id="SSF53383">
    <property type="entry name" value="PLP-dependent transferases"/>
    <property type="match status" value="1"/>
</dbReference>
<sequence>MQEAASGAGSPTISHRNTASLIRHAGPHFAAAHLDGLMALYVQPSDGRAVSLPISEHRSERIVDFVRCSYLGLDNHPSIIEGAIETVRRYGTLHWSCARTRLNFAVLGNLEDALSDLFGARVITYTTVLAANLSALPLIASGVLTGGKKPVMVFDRLAHATLALNKPVVAEECEVRTVKHNDLQALEDICRQNETVAYVCDGVYSMGGGAPIKELRELQERYGLFLYIDDAHGISIFGEKGEGFARSQMPEGLGERTIIAASLGKGFGASGGMLMLATAFQEEIFRRFALAHAFSASINVAAIGAALASQAIHRTPELGVRQRALAEYISLFDELVPTAQAGSRLPIRTVVVGDELAAIGAARVVLDAGYYTSAIFFPTVAKGRAGLRICPTASHTAAEVHEVAAAINRALKSQ</sequence>
<name>A0A7K3UIR4_9HYPH</name>
<dbReference type="GO" id="GO:0008483">
    <property type="term" value="F:transaminase activity"/>
    <property type="evidence" value="ECO:0007669"/>
    <property type="project" value="UniProtKB-KW"/>
</dbReference>
<evidence type="ECO:0000313" key="5">
    <source>
        <dbReference type="Proteomes" id="UP000471753"/>
    </source>
</evidence>
<dbReference type="EMBL" id="WUFT01000016">
    <property type="protein sequence ID" value="NEJ73381.1"/>
    <property type="molecule type" value="Genomic_DNA"/>
</dbReference>
<dbReference type="Proteomes" id="UP000471753">
    <property type="component" value="Unassembled WGS sequence"/>
</dbReference>
<keyword evidence="2 4" id="KW-0808">Transferase</keyword>
<dbReference type="InterPro" id="IPR015424">
    <property type="entry name" value="PyrdxlP-dep_Trfase"/>
</dbReference>
<reference evidence="4 5" key="1">
    <citation type="submission" date="2019-12" db="EMBL/GenBank/DDBJ databases">
        <title>Rhizobium genotypes associated with high levels of biological nitrogen fixation by grain legumes in a temperate-maritime cropping system.</title>
        <authorList>
            <person name="Maluk M."/>
            <person name="Francesc Ferrando Molina F."/>
            <person name="Lopez Del Egido L."/>
            <person name="Lafos M."/>
            <person name="Langarica-Fuentes A."/>
            <person name="Gebre Yohannes G."/>
            <person name="Young M.W."/>
            <person name="Martin P."/>
            <person name="Gantlett R."/>
            <person name="Kenicer G."/>
            <person name="Hawes C."/>
            <person name="Begg G.S."/>
            <person name="Quilliam R.S."/>
            <person name="Squire G.R."/>
            <person name="Poole P.S."/>
            <person name="Young P.W."/>
            <person name="Iannetta P.M."/>
            <person name="James E.K."/>
        </authorList>
    </citation>
    <scope>NUCLEOTIDE SEQUENCE [LARGE SCALE GENOMIC DNA]</scope>
    <source>
        <strain evidence="4 5">JHI366</strain>
    </source>
</reference>
<dbReference type="GO" id="GO:0030170">
    <property type="term" value="F:pyridoxal phosphate binding"/>
    <property type="evidence" value="ECO:0007669"/>
    <property type="project" value="InterPro"/>
</dbReference>
<dbReference type="NCBIfam" id="NF005697">
    <property type="entry name" value="PRK07505.1"/>
    <property type="match status" value="1"/>
</dbReference>
<gene>
    <name evidence="4" type="ORF">GR197_23035</name>
</gene>
<dbReference type="InterPro" id="IPR004839">
    <property type="entry name" value="Aminotransferase_I/II_large"/>
</dbReference>
<evidence type="ECO:0000256" key="2">
    <source>
        <dbReference type="ARBA" id="ARBA00022679"/>
    </source>
</evidence>
<dbReference type="Pfam" id="PF00155">
    <property type="entry name" value="Aminotran_1_2"/>
    <property type="match status" value="1"/>
</dbReference>
<evidence type="ECO:0000256" key="1">
    <source>
        <dbReference type="ARBA" id="ARBA00001933"/>
    </source>
</evidence>